<feature type="compositionally biased region" description="Polar residues" evidence="1">
    <location>
        <begin position="286"/>
        <end position="297"/>
    </location>
</feature>
<feature type="compositionally biased region" description="Acidic residues" evidence="1">
    <location>
        <begin position="331"/>
        <end position="347"/>
    </location>
</feature>
<feature type="compositionally biased region" description="Polar residues" evidence="1">
    <location>
        <begin position="235"/>
        <end position="246"/>
    </location>
</feature>
<feature type="compositionally biased region" description="Acidic residues" evidence="1">
    <location>
        <begin position="304"/>
        <end position="313"/>
    </location>
</feature>
<feature type="compositionally biased region" description="Polar residues" evidence="1">
    <location>
        <begin position="391"/>
        <end position="403"/>
    </location>
</feature>
<dbReference type="AlphaFoldDB" id="A0A9P4U5G0"/>
<evidence type="ECO:0000259" key="2">
    <source>
        <dbReference type="Pfam" id="PF20994"/>
    </source>
</evidence>
<dbReference type="EMBL" id="MU007009">
    <property type="protein sequence ID" value="KAF2436957.1"/>
    <property type="molecule type" value="Genomic_DNA"/>
</dbReference>
<keyword evidence="4" id="KW-1185">Reference proteome</keyword>
<feature type="compositionally biased region" description="Polar residues" evidence="1">
    <location>
        <begin position="75"/>
        <end position="93"/>
    </location>
</feature>
<proteinExistence type="predicted"/>
<feature type="compositionally biased region" description="Polar residues" evidence="1">
    <location>
        <begin position="195"/>
        <end position="207"/>
    </location>
</feature>
<protein>
    <recommendedName>
        <fullName evidence="2">Inner kinetochore subunit AME1 domain-containing protein</fullName>
    </recommendedName>
</protein>
<dbReference type="Proteomes" id="UP000800235">
    <property type="component" value="Unassembled WGS sequence"/>
</dbReference>
<feature type="compositionally biased region" description="Polar residues" evidence="1">
    <location>
        <begin position="106"/>
        <end position="115"/>
    </location>
</feature>
<feature type="region of interest" description="Disordered" evidence="1">
    <location>
        <begin position="491"/>
        <end position="514"/>
    </location>
</feature>
<feature type="compositionally biased region" description="Acidic residues" evidence="1">
    <location>
        <begin position="172"/>
        <end position="183"/>
    </location>
</feature>
<dbReference type="InterPro" id="IPR048743">
    <property type="entry name" value="AME1"/>
</dbReference>
<name>A0A9P4U5G0_9PEZI</name>
<gene>
    <name evidence="3" type="ORF">EJ08DRAFT_728652</name>
</gene>
<evidence type="ECO:0000313" key="3">
    <source>
        <dbReference type="EMBL" id="KAF2436957.1"/>
    </source>
</evidence>
<feature type="compositionally biased region" description="Acidic residues" evidence="1">
    <location>
        <begin position="130"/>
        <end position="143"/>
    </location>
</feature>
<feature type="region of interest" description="Disordered" evidence="1">
    <location>
        <begin position="164"/>
        <end position="467"/>
    </location>
</feature>
<dbReference type="Pfam" id="PF20994">
    <property type="entry name" value="CENPU"/>
    <property type="match status" value="1"/>
</dbReference>
<feature type="compositionally biased region" description="Low complexity" evidence="1">
    <location>
        <begin position="22"/>
        <end position="32"/>
    </location>
</feature>
<comment type="caution">
    <text evidence="3">The sequence shown here is derived from an EMBL/GenBank/DDBJ whole genome shotgun (WGS) entry which is preliminary data.</text>
</comment>
<feature type="compositionally biased region" description="Low complexity" evidence="1">
    <location>
        <begin position="496"/>
        <end position="510"/>
    </location>
</feature>
<feature type="region of interest" description="Disordered" evidence="1">
    <location>
        <begin position="1"/>
        <end position="143"/>
    </location>
</feature>
<feature type="compositionally biased region" description="Basic and acidic residues" evidence="1">
    <location>
        <begin position="212"/>
        <end position="221"/>
    </location>
</feature>
<dbReference type="OrthoDB" id="5377952at2759"/>
<accession>A0A9P4U5G0</accession>
<feature type="compositionally biased region" description="Polar residues" evidence="1">
    <location>
        <begin position="261"/>
        <end position="279"/>
    </location>
</feature>
<reference evidence="3" key="1">
    <citation type="journal article" date="2020" name="Stud. Mycol.">
        <title>101 Dothideomycetes genomes: a test case for predicting lifestyles and emergence of pathogens.</title>
        <authorList>
            <person name="Haridas S."/>
            <person name="Albert R."/>
            <person name="Binder M."/>
            <person name="Bloem J."/>
            <person name="Labutti K."/>
            <person name="Salamov A."/>
            <person name="Andreopoulos B."/>
            <person name="Baker S."/>
            <person name="Barry K."/>
            <person name="Bills G."/>
            <person name="Bluhm B."/>
            <person name="Cannon C."/>
            <person name="Castanera R."/>
            <person name="Culley D."/>
            <person name="Daum C."/>
            <person name="Ezra D."/>
            <person name="Gonzalez J."/>
            <person name="Henrissat B."/>
            <person name="Kuo A."/>
            <person name="Liang C."/>
            <person name="Lipzen A."/>
            <person name="Lutzoni F."/>
            <person name="Magnuson J."/>
            <person name="Mondo S."/>
            <person name="Nolan M."/>
            <person name="Ohm R."/>
            <person name="Pangilinan J."/>
            <person name="Park H.-J."/>
            <person name="Ramirez L."/>
            <person name="Alfaro M."/>
            <person name="Sun H."/>
            <person name="Tritt A."/>
            <person name="Yoshinaga Y."/>
            <person name="Zwiers L.-H."/>
            <person name="Turgeon B."/>
            <person name="Goodwin S."/>
            <person name="Spatafora J."/>
            <person name="Crous P."/>
            <person name="Grigoriev I."/>
        </authorList>
    </citation>
    <scope>NUCLEOTIDE SEQUENCE</scope>
    <source>
        <strain evidence="3">CBS 130266</strain>
    </source>
</reference>
<evidence type="ECO:0000313" key="4">
    <source>
        <dbReference type="Proteomes" id="UP000800235"/>
    </source>
</evidence>
<feature type="domain" description="Inner kinetochore subunit AME1" evidence="2">
    <location>
        <begin position="465"/>
        <end position="659"/>
    </location>
</feature>
<evidence type="ECO:0000256" key="1">
    <source>
        <dbReference type="SAM" id="MobiDB-lite"/>
    </source>
</evidence>
<organism evidence="3 4">
    <name type="scientific">Tothia fuscella</name>
    <dbReference type="NCBI Taxonomy" id="1048955"/>
    <lineage>
        <taxon>Eukaryota</taxon>
        <taxon>Fungi</taxon>
        <taxon>Dikarya</taxon>
        <taxon>Ascomycota</taxon>
        <taxon>Pezizomycotina</taxon>
        <taxon>Dothideomycetes</taxon>
        <taxon>Pleosporomycetidae</taxon>
        <taxon>Venturiales</taxon>
        <taxon>Cylindrosympodiaceae</taxon>
        <taxon>Tothia</taxon>
    </lineage>
</organism>
<sequence>MASREERHLMRQRGAGPREMKNANFNFNFGGAPLPARRSSRKTPTGDLPARPSSRKTPQQLPPRLSARGAPGTRSARQSSGAPNRRSASNTDTAVRDANGSLEGSAGSTSKTPNMTGKRKRTSEQLAAVEEMEQDELEPDDMDLVTSKGHSIRKSIEGPFSAIKPRPIAAVAEEEVEDEDELSPEQPSGERASAPTPTASITHQTPSLARPKGKEKVDPNRRVSKSYMRGRSWTRKSVTGASTSFINEEEAASADELSPRNEATSAGATEVSSRAQGSATGLAAEGTSSLFVPNSQSTRREVFEPEDEDEEIDELTRPQAKKARRRTTEPIEIETEASLGAEEDDELSPQVLKQGKKRSRHSTTVQIREDAATDDELSPQQLQSRPRKPNTTRPPLSKTTANIPKTKPKSKPKLVEGAPPRKKQKTSKGTAKESSSRVTIPITVYRRTKPQDIDDDPFGADPTPSLNPADVLAQISSELTNAYIETYTTSSQQPVATSSHSQNQNQTQASKKTRKRQINALISFRDSLQDSLFDLTVAQNTTYILSMRVRKGMKEKRHLREELMARRREREEVELEIDRIQCARKITLDEKTRHETLVQSLFDIENAVTKGREKARRERRSGEGVVLGVDMLAESVFEGLGENSGILQRVRDWNGVLEEAAVAIEGRA</sequence>